<evidence type="ECO:0000313" key="9">
    <source>
        <dbReference type="Proteomes" id="UP001239085"/>
    </source>
</evidence>
<evidence type="ECO:0000313" key="8">
    <source>
        <dbReference type="EMBL" id="MDQ0642038.1"/>
    </source>
</evidence>
<evidence type="ECO:0000259" key="6">
    <source>
        <dbReference type="PROSITE" id="PS50968"/>
    </source>
</evidence>
<dbReference type="SUPFAM" id="SSF47005">
    <property type="entry name" value="Peripheral subunit-binding domain of 2-oxo acid dehydrogenase complex"/>
    <property type="match status" value="1"/>
</dbReference>
<proteinExistence type="inferred from homology"/>
<dbReference type="PROSITE" id="PS51826">
    <property type="entry name" value="PSBD"/>
    <property type="match status" value="1"/>
</dbReference>
<comment type="similarity">
    <text evidence="2 4">Belongs to the 2-oxoacid dehydrogenase family.</text>
</comment>
<dbReference type="InterPro" id="IPR045257">
    <property type="entry name" value="E2/Pdx1"/>
</dbReference>
<dbReference type="EMBL" id="JAUSXK010000001">
    <property type="protein sequence ID" value="MDQ0642038.1"/>
    <property type="molecule type" value="Genomic_DNA"/>
</dbReference>
<dbReference type="PANTHER" id="PTHR23151">
    <property type="entry name" value="DIHYDROLIPOAMIDE ACETYL/SUCCINYL-TRANSFERASE-RELATED"/>
    <property type="match status" value="1"/>
</dbReference>
<feature type="domain" description="Lipoyl-binding" evidence="6">
    <location>
        <begin position="1"/>
        <end position="76"/>
    </location>
</feature>
<dbReference type="InterPro" id="IPR000089">
    <property type="entry name" value="Biotin_lipoyl"/>
</dbReference>
<dbReference type="SUPFAM" id="SSF51230">
    <property type="entry name" value="Single hybrid motif"/>
    <property type="match status" value="1"/>
</dbReference>
<comment type="caution">
    <text evidence="8">The sequence shown here is derived from an EMBL/GenBank/DDBJ whole genome shotgun (WGS) entry which is preliminary data.</text>
</comment>
<comment type="cofactor">
    <cofactor evidence="1 4">
        <name>(R)-lipoate</name>
        <dbReference type="ChEBI" id="CHEBI:83088"/>
    </cofactor>
</comment>
<dbReference type="Proteomes" id="UP001239085">
    <property type="component" value="Unassembled WGS sequence"/>
</dbReference>
<dbReference type="InterPro" id="IPR011053">
    <property type="entry name" value="Single_hybrid_motif"/>
</dbReference>
<feature type="domain" description="Peripheral subunit-binding (PSBD)" evidence="7">
    <location>
        <begin position="107"/>
        <end position="144"/>
    </location>
</feature>
<dbReference type="InterPro" id="IPR001078">
    <property type="entry name" value="2-oxoacid_DH_actylTfrase"/>
</dbReference>
<evidence type="ECO:0000259" key="7">
    <source>
        <dbReference type="PROSITE" id="PS51826"/>
    </source>
</evidence>
<name>A0ABU0P3X6_9MICO</name>
<protein>
    <recommendedName>
        <fullName evidence="4">Dihydrolipoamide acetyltransferase component of pyruvate dehydrogenase complex</fullName>
        <ecNumber evidence="4">2.3.1.-</ecNumber>
    </recommendedName>
</protein>
<accession>A0ABU0P3X6</accession>
<dbReference type="Gene3D" id="3.30.559.10">
    <property type="entry name" value="Chloramphenicol acetyltransferase-like domain"/>
    <property type="match status" value="1"/>
</dbReference>
<evidence type="ECO:0000256" key="1">
    <source>
        <dbReference type="ARBA" id="ARBA00001938"/>
    </source>
</evidence>
<keyword evidence="4 8" id="KW-0012">Acyltransferase</keyword>
<dbReference type="InterPro" id="IPR004167">
    <property type="entry name" value="PSBD"/>
</dbReference>
<dbReference type="SUPFAM" id="SSF52777">
    <property type="entry name" value="CoA-dependent acyltransferases"/>
    <property type="match status" value="1"/>
</dbReference>
<organism evidence="8 9">
    <name type="scientific">Microbacterium murale</name>
    <dbReference type="NCBI Taxonomy" id="1081040"/>
    <lineage>
        <taxon>Bacteria</taxon>
        <taxon>Bacillati</taxon>
        <taxon>Actinomycetota</taxon>
        <taxon>Actinomycetes</taxon>
        <taxon>Micrococcales</taxon>
        <taxon>Microbacteriaceae</taxon>
        <taxon>Microbacterium</taxon>
    </lineage>
</organism>
<gene>
    <name evidence="8" type="ORF">QFZ46_000198</name>
</gene>
<dbReference type="RefSeq" id="WP_307357449.1">
    <property type="nucleotide sequence ID" value="NZ_JAUSXK010000001.1"/>
</dbReference>
<dbReference type="Pfam" id="PF02817">
    <property type="entry name" value="E3_binding"/>
    <property type="match status" value="1"/>
</dbReference>
<reference evidence="8 9" key="1">
    <citation type="submission" date="2023-07" db="EMBL/GenBank/DDBJ databases">
        <title>Comparative genomics of wheat-associated soil bacteria to identify genetic determinants of phenazine resistance.</title>
        <authorList>
            <person name="Mouncey N."/>
        </authorList>
    </citation>
    <scope>NUCLEOTIDE SEQUENCE [LARGE SCALE GENOMIC DNA]</scope>
    <source>
        <strain evidence="8 9">W2I7</strain>
    </source>
</reference>
<dbReference type="Gene3D" id="2.40.50.100">
    <property type="match status" value="1"/>
</dbReference>
<keyword evidence="4 8" id="KW-0808">Transferase</keyword>
<dbReference type="Pfam" id="PF00198">
    <property type="entry name" value="2-oxoacid_dh"/>
    <property type="match status" value="1"/>
</dbReference>
<dbReference type="Pfam" id="PF00364">
    <property type="entry name" value="Biotin_lipoyl"/>
    <property type="match status" value="1"/>
</dbReference>
<feature type="region of interest" description="Disordered" evidence="5">
    <location>
        <begin position="79"/>
        <end position="103"/>
    </location>
</feature>
<dbReference type="PROSITE" id="PS50968">
    <property type="entry name" value="BIOTINYL_LIPOYL"/>
    <property type="match status" value="1"/>
</dbReference>
<keyword evidence="8" id="KW-0670">Pyruvate</keyword>
<dbReference type="Gene3D" id="4.10.320.10">
    <property type="entry name" value="E3-binding domain"/>
    <property type="match status" value="1"/>
</dbReference>
<evidence type="ECO:0000256" key="2">
    <source>
        <dbReference type="ARBA" id="ARBA00007317"/>
    </source>
</evidence>
<dbReference type="EC" id="2.3.1.-" evidence="4"/>
<dbReference type="InterPro" id="IPR036625">
    <property type="entry name" value="E3-bd_dom_sf"/>
</dbReference>
<dbReference type="InterPro" id="IPR023213">
    <property type="entry name" value="CAT-like_dom_sf"/>
</dbReference>
<dbReference type="GO" id="GO:0004742">
    <property type="term" value="F:dihydrolipoyllysine-residue acetyltransferase activity"/>
    <property type="evidence" value="ECO:0007669"/>
    <property type="project" value="UniProtKB-EC"/>
</dbReference>
<sequence>MIDIHMPRLSDTMEEGAIAVWHKKPGDAVAVGDLLVEIETDKATMEYEAYDAGVLLDIVVPEGEQATIGTVIARIDDGISETGDSATPTRADDEFAAPPRPPSERLFATPLVRRLAREHAIDLTLVTGSGPGGRIVRADIDDALNREDPTLDEADITVESSAVANRAVSTDDARQSTAVPFDRTRQVISRRLGESSSTTPHFFVTAVADVESLLALRADINAHAASSGRPKISINDLLVRACAVALREHPGVNASYTPEGRGATLLHERVSIGIAVSAGTGLVVPVVIDADQKSASQIASDSRRLTGLAKEGKLGNSDMAGGTFTISNLGMYGVEQFTAIISPPEGAILAVGTAKPEPVVIDGSVEVRHRMRYTLSADHRIIDGALAAQFLASLTDLLESPLSVIA</sequence>
<dbReference type="PANTHER" id="PTHR23151:SF90">
    <property type="entry name" value="DIHYDROLIPOYLLYSINE-RESIDUE ACETYLTRANSFERASE COMPONENT OF PYRUVATE DEHYDROGENASE COMPLEX, MITOCHONDRIAL-RELATED"/>
    <property type="match status" value="1"/>
</dbReference>
<keyword evidence="3 4" id="KW-0450">Lipoyl</keyword>
<evidence type="ECO:0000256" key="4">
    <source>
        <dbReference type="RuleBase" id="RU003423"/>
    </source>
</evidence>
<evidence type="ECO:0000256" key="5">
    <source>
        <dbReference type="SAM" id="MobiDB-lite"/>
    </source>
</evidence>
<dbReference type="CDD" id="cd06849">
    <property type="entry name" value="lipoyl_domain"/>
    <property type="match status" value="1"/>
</dbReference>
<evidence type="ECO:0000256" key="3">
    <source>
        <dbReference type="ARBA" id="ARBA00022823"/>
    </source>
</evidence>
<keyword evidence="9" id="KW-1185">Reference proteome</keyword>